<dbReference type="Proteomes" id="UP000722750">
    <property type="component" value="Unassembled WGS sequence"/>
</dbReference>
<organism evidence="1 2">
    <name type="scientific">Candidatus Scalindua arabica</name>
    <dbReference type="NCBI Taxonomy" id="1127984"/>
    <lineage>
        <taxon>Bacteria</taxon>
        <taxon>Pseudomonadati</taxon>
        <taxon>Planctomycetota</taxon>
        <taxon>Candidatus Brocadiia</taxon>
        <taxon>Candidatus Brocadiales</taxon>
        <taxon>Candidatus Scalinduaceae</taxon>
        <taxon>Candidatus Scalindua</taxon>
    </lineage>
</organism>
<evidence type="ECO:0000313" key="2">
    <source>
        <dbReference type="Proteomes" id="UP000722750"/>
    </source>
</evidence>
<dbReference type="Gene3D" id="1.10.10.10">
    <property type="entry name" value="Winged helix-like DNA-binding domain superfamily/Winged helix DNA-binding domain"/>
    <property type="match status" value="1"/>
</dbReference>
<dbReference type="SUPFAM" id="SSF46785">
    <property type="entry name" value="Winged helix' DNA-binding domain"/>
    <property type="match status" value="1"/>
</dbReference>
<accession>A0A941W564</accession>
<proteinExistence type="predicted"/>
<reference evidence="1" key="1">
    <citation type="journal article" date="2021" name="ISME J.">
        <title>Fine-scale metabolic discontinuity in a stratified prokaryote microbiome of a Red Sea deep halocline.</title>
        <authorList>
            <person name="Michoud G."/>
            <person name="Ngugi D.K."/>
            <person name="Barozzi A."/>
            <person name="Merlino G."/>
            <person name="Calleja M.L."/>
            <person name="Delgado-Huertas A."/>
            <person name="Moran X.A.G."/>
            <person name="Daffonchio D."/>
        </authorList>
    </citation>
    <scope>NUCLEOTIDE SEQUENCE</scope>
    <source>
        <strain evidence="1">SuakinDeep_MAG55_1</strain>
    </source>
</reference>
<dbReference type="EMBL" id="JAANXD010000098">
    <property type="protein sequence ID" value="MBS1259538.1"/>
    <property type="molecule type" value="Genomic_DNA"/>
</dbReference>
<name>A0A941W564_9BACT</name>
<evidence type="ECO:0000313" key="1">
    <source>
        <dbReference type="EMBL" id="MBS1259538.1"/>
    </source>
</evidence>
<dbReference type="InterPro" id="IPR036390">
    <property type="entry name" value="WH_DNA-bd_sf"/>
</dbReference>
<dbReference type="AlphaFoldDB" id="A0A941W564"/>
<sequence>MTNDLEQITSLQKKELTDYNILKTIEGDSTVSQRRLSSQMEINVASVNFALKRLVKRGLIKMIGVNPRRIQYHITPEGIREKTQLAYSFFGRNFHFYKEIRSDIESRIAKATNGEETEIAIYGVSELSEIAYMVVSLMRWQFVGFFLDGSEIDNNEIFGHKVQKLENLKEMQPCLLLLTRKLPVDMKCDINIKNVDTLNLWSYY</sequence>
<dbReference type="Pfam" id="PF13412">
    <property type="entry name" value="HTH_24"/>
    <property type="match status" value="1"/>
</dbReference>
<protein>
    <submittedName>
        <fullName evidence="1">Uncharacterized protein</fullName>
    </submittedName>
</protein>
<comment type="caution">
    <text evidence="1">The sequence shown here is derived from an EMBL/GenBank/DDBJ whole genome shotgun (WGS) entry which is preliminary data.</text>
</comment>
<gene>
    <name evidence="1" type="ORF">MAG551_02610</name>
</gene>
<dbReference type="InterPro" id="IPR036388">
    <property type="entry name" value="WH-like_DNA-bd_sf"/>
</dbReference>